<keyword evidence="2 8" id="KW-1003">Cell membrane</keyword>
<evidence type="ECO:0000256" key="8">
    <source>
        <dbReference type="RuleBase" id="RU363108"/>
    </source>
</evidence>
<keyword evidence="7 8" id="KW-0807">Transducer</keyword>
<dbReference type="GO" id="GO:0007635">
    <property type="term" value="P:chemosensory behavior"/>
    <property type="evidence" value="ECO:0007669"/>
    <property type="project" value="TreeGrafter"/>
</dbReference>
<dbReference type="Proteomes" id="UP001151699">
    <property type="component" value="Chromosome A"/>
</dbReference>
<reference evidence="9" key="1">
    <citation type="submission" date="2022-07" db="EMBL/GenBank/DDBJ databases">
        <authorList>
            <person name="Trinca V."/>
            <person name="Uliana J.V.C."/>
            <person name="Torres T.T."/>
            <person name="Ward R.J."/>
            <person name="Monesi N."/>
        </authorList>
    </citation>
    <scope>NUCLEOTIDE SEQUENCE</scope>
    <source>
        <strain evidence="9">HSMRA1968</strain>
        <tissue evidence="9">Whole embryos</tissue>
    </source>
</reference>
<feature type="transmembrane region" description="Helical" evidence="8">
    <location>
        <begin position="281"/>
        <end position="302"/>
    </location>
</feature>
<dbReference type="PANTHER" id="PTHR21143:SF104">
    <property type="entry name" value="GUSTATORY RECEPTOR 8A-RELATED"/>
    <property type="match status" value="1"/>
</dbReference>
<accession>A0A9Q0SA71</accession>
<evidence type="ECO:0000256" key="6">
    <source>
        <dbReference type="ARBA" id="ARBA00023170"/>
    </source>
</evidence>
<dbReference type="EMBL" id="WJQU01000001">
    <property type="protein sequence ID" value="KAJ6650078.1"/>
    <property type="molecule type" value="Genomic_DNA"/>
</dbReference>
<comment type="similarity">
    <text evidence="8">Belongs to the insect chemoreceptor superfamily. Gustatory receptor (GR) family.</text>
</comment>
<dbReference type="GO" id="GO:0043025">
    <property type="term" value="C:neuronal cell body"/>
    <property type="evidence" value="ECO:0007669"/>
    <property type="project" value="TreeGrafter"/>
</dbReference>
<dbReference type="Pfam" id="PF08395">
    <property type="entry name" value="7tm_7"/>
    <property type="match status" value="1"/>
</dbReference>
<feature type="transmembrane region" description="Helical" evidence="8">
    <location>
        <begin position="89"/>
        <end position="109"/>
    </location>
</feature>
<comment type="function">
    <text evidence="8">Gustatory receptor which mediates acceptance or avoidance behavior, depending on its substrates.</text>
</comment>
<proteinExistence type="inferred from homology"/>
<organism evidence="9 10">
    <name type="scientific">Pseudolycoriella hygida</name>
    <dbReference type="NCBI Taxonomy" id="35572"/>
    <lineage>
        <taxon>Eukaryota</taxon>
        <taxon>Metazoa</taxon>
        <taxon>Ecdysozoa</taxon>
        <taxon>Arthropoda</taxon>
        <taxon>Hexapoda</taxon>
        <taxon>Insecta</taxon>
        <taxon>Pterygota</taxon>
        <taxon>Neoptera</taxon>
        <taxon>Endopterygota</taxon>
        <taxon>Diptera</taxon>
        <taxon>Nematocera</taxon>
        <taxon>Sciaroidea</taxon>
        <taxon>Sciaridae</taxon>
        <taxon>Pseudolycoriella</taxon>
    </lineage>
</organism>
<evidence type="ECO:0000313" key="9">
    <source>
        <dbReference type="EMBL" id="KAJ6650078.1"/>
    </source>
</evidence>
<comment type="caution">
    <text evidence="9">The sequence shown here is derived from an EMBL/GenBank/DDBJ whole genome shotgun (WGS) entry which is preliminary data.</text>
</comment>
<evidence type="ECO:0000256" key="5">
    <source>
        <dbReference type="ARBA" id="ARBA00023136"/>
    </source>
</evidence>
<dbReference type="GO" id="GO:0030425">
    <property type="term" value="C:dendrite"/>
    <property type="evidence" value="ECO:0007669"/>
    <property type="project" value="TreeGrafter"/>
</dbReference>
<dbReference type="InterPro" id="IPR013604">
    <property type="entry name" value="7TM_chemorcpt"/>
</dbReference>
<dbReference type="PANTHER" id="PTHR21143">
    <property type="entry name" value="INVERTEBRATE GUSTATORY RECEPTOR"/>
    <property type="match status" value="1"/>
</dbReference>
<keyword evidence="5 8" id="KW-0472">Membrane</keyword>
<feature type="transmembrane region" description="Helical" evidence="8">
    <location>
        <begin position="186"/>
        <end position="204"/>
    </location>
</feature>
<keyword evidence="3 8" id="KW-0812">Transmembrane</keyword>
<evidence type="ECO:0000256" key="2">
    <source>
        <dbReference type="ARBA" id="ARBA00022475"/>
    </source>
</evidence>
<comment type="subcellular location">
    <subcellularLocation>
        <location evidence="1 8">Cell membrane</location>
        <topology evidence="1 8">Multi-pass membrane protein</topology>
    </subcellularLocation>
</comment>
<dbReference type="AlphaFoldDB" id="A0A9Q0SA71"/>
<dbReference type="OrthoDB" id="6366728at2759"/>
<feature type="transmembrane region" description="Helical" evidence="8">
    <location>
        <begin position="47"/>
        <end position="69"/>
    </location>
</feature>
<evidence type="ECO:0000313" key="10">
    <source>
        <dbReference type="Proteomes" id="UP001151699"/>
    </source>
</evidence>
<gene>
    <name evidence="9" type="primary">Gr28b_2</name>
    <name evidence="9" type="ORF">Bhyg_05321</name>
</gene>
<keyword evidence="4 8" id="KW-1133">Transmembrane helix</keyword>
<evidence type="ECO:0000256" key="1">
    <source>
        <dbReference type="ARBA" id="ARBA00004651"/>
    </source>
</evidence>
<protein>
    <recommendedName>
        <fullName evidence="8">Gustatory receptor</fullName>
    </recommendedName>
</protein>
<dbReference type="GO" id="GO:0007165">
    <property type="term" value="P:signal transduction"/>
    <property type="evidence" value="ECO:0007669"/>
    <property type="project" value="UniProtKB-KW"/>
</dbReference>
<keyword evidence="10" id="KW-1185">Reference proteome</keyword>
<feature type="transmembrane region" description="Helical" evidence="8">
    <location>
        <begin position="146"/>
        <end position="166"/>
    </location>
</feature>
<name>A0A9Q0SA71_9DIPT</name>
<evidence type="ECO:0000256" key="4">
    <source>
        <dbReference type="ARBA" id="ARBA00022989"/>
    </source>
</evidence>
<dbReference type="GO" id="GO:0030424">
    <property type="term" value="C:axon"/>
    <property type="evidence" value="ECO:0007669"/>
    <property type="project" value="TreeGrafter"/>
</dbReference>
<keyword evidence="6 8" id="KW-0675">Receptor</keyword>
<evidence type="ECO:0000256" key="7">
    <source>
        <dbReference type="ARBA" id="ARBA00023224"/>
    </source>
</evidence>
<evidence type="ECO:0000256" key="3">
    <source>
        <dbReference type="ARBA" id="ARBA00022692"/>
    </source>
</evidence>
<dbReference type="GO" id="GO:0050909">
    <property type="term" value="P:sensory perception of taste"/>
    <property type="evidence" value="ECO:0007669"/>
    <property type="project" value="InterPro"/>
</dbReference>
<feature type="transmembrane region" description="Helical" evidence="8">
    <location>
        <begin position="18"/>
        <end position="35"/>
    </location>
</feature>
<dbReference type="GO" id="GO:0005886">
    <property type="term" value="C:plasma membrane"/>
    <property type="evidence" value="ECO:0007669"/>
    <property type="project" value="UniProtKB-SubCell"/>
</dbReference>
<sequence>MKFVKEIFYPKDVYSSQRLFLISSVFNGLIPYNLVIKDGKYSLQTSVLGFSAAVVYVIIFSGCFLFTILNQLNVMEFFIKNAISNFGGNLNLITSFLSVTSVYLSSLYLRKKFKKMFFLLIEVDGKLFNLGVEVNHRNALLFNIKLCIAGSIALGIFTITSMSFLLQTNRDRDCSNIPALITHFQPYLVVTILVSTFVNFARLIRIRFEAANKILRNLYGRDATKDLAVKSCTINSVKDFKEPQTFSTELLAERKLAEVVKDVCSIHDDLCDTCVIAEKYFALKMLTIVGIGFLIIVFNLYYVMEIAFGQIPDEFQEESYKFLIFLICQVGMNILGILCIIQSSCAISNENEKCSIYVHKIMNTTNDEYAKERLKEFSLQLIHRNVRFTALNLFPLDRTLIFTV</sequence>
<feature type="transmembrane region" description="Helical" evidence="8">
    <location>
        <begin position="322"/>
        <end position="341"/>
    </location>
</feature>
<dbReference type="GO" id="GO:0008049">
    <property type="term" value="P:male courtship behavior"/>
    <property type="evidence" value="ECO:0007669"/>
    <property type="project" value="TreeGrafter"/>
</dbReference>